<evidence type="ECO:0000313" key="3">
    <source>
        <dbReference type="Proteomes" id="UP000661112"/>
    </source>
</evidence>
<keyword evidence="1" id="KW-1133">Transmembrane helix</keyword>
<sequence length="82" mass="9449">MTMKLNKFLTMNFHILPRRFKHHLLLAIAIIFALHFLIHPAAYAITGIAVNQTAAWAFRVLALVLASLVIYLFVVIFQPERF</sequence>
<proteinExistence type="predicted"/>
<name>A0ABR8DD34_9NOST</name>
<gene>
    <name evidence="2" type="ORF">H6G83_26545</name>
</gene>
<dbReference type="Proteomes" id="UP000661112">
    <property type="component" value="Unassembled WGS sequence"/>
</dbReference>
<feature type="transmembrane region" description="Helical" evidence="1">
    <location>
        <begin position="54"/>
        <end position="77"/>
    </location>
</feature>
<evidence type="ECO:0000256" key="1">
    <source>
        <dbReference type="SAM" id="Phobius"/>
    </source>
</evidence>
<organism evidence="2 3">
    <name type="scientific">Anabaena azotica FACHB-119</name>
    <dbReference type="NCBI Taxonomy" id="947527"/>
    <lineage>
        <taxon>Bacteria</taxon>
        <taxon>Bacillati</taxon>
        <taxon>Cyanobacteriota</taxon>
        <taxon>Cyanophyceae</taxon>
        <taxon>Nostocales</taxon>
        <taxon>Nostocaceae</taxon>
        <taxon>Anabaena</taxon>
        <taxon>Anabaena azotica</taxon>
    </lineage>
</organism>
<keyword evidence="3" id="KW-1185">Reference proteome</keyword>
<dbReference type="EMBL" id="JACJSG010000045">
    <property type="protein sequence ID" value="MBD2504127.1"/>
    <property type="molecule type" value="Genomic_DNA"/>
</dbReference>
<evidence type="ECO:0000313" key="2">
    <source>
        <dbReference type="EMBL" id="MBD2504127.1"/>
    </source>
</evidence>
<reference evidence="2 3" key="1">
    <citation type="journal article" date="2020" name="ISME J.">
        <title>Comparative genomics reveals insights into cyanobacterial evolution and habitat adaptation.</title>
        <authorList>
            <person name="Chen M.Y."/>
            <person name="Teng W.K."/>
            <person name="Zhao L."/>
            <person name="Hu C.X."/>
            <person name="Zhou Y.K."/>
            <person name="Han B.P."/>
            <person name="Song L.R."/>
            <person name="Shu W.S."/>
        </authorList>
    </citation>
    <scope>NUCLEOTIDE SEQUENCE [LARGE SCALE GENOMIC DNA]</scope>
    <source>
        <strain evidence="2 3">FACHB-119</strain>
    </source>
</reference>
<comment type="caution">
    <text evidence="2">The sequence shown here is derived from an EMBL/GenBank/DDBJ whole genome shotgun (WGS) entry which is preliminary data.</text>
</comment>
<protein>
    <submittedName>
        <fullName evidence="2">Potassium-transporting ATPase subunit F</fullName>
    </submittedName>
</protein>
<keyword evidence="1" id="KW-0812">Transmembrane</keyword>
<dbReference type="Pfam" id="PF09604">
    <property type="entry name" value="Potass_KdpF"/>
    <property type="match status" value="1"/>
</dbReference>
<accession>A0ABR8DD34</accession>
<dbReference type="InterPro" id="IPR011726">
    <property type="entry name" value="KdpF"/>
</dbReference>
<keyword evidence="1" id="KW-0472">Membrane</keyword>